<protein>
    <submittedName>
        <fullName evidence="2">Uncharacterized protein</fullName>
    </submittedName>
</protein>
<gene>
    <name evidence="3" type="ORF">ERS008198_01734</name>
    <name evidence="4" type="ORF">ERS008202_02022</name>
    <name evidence="2" type="ORF">ERS008207_01011</name>
</gene>
<evidence type="ECO:0000313" key="7">
    <source>
        <dbReference type="Proteomes" id="UP000042394"/>
    </source>
</evidence>
<dbReference type="EMBL" id="CQPC01000022">
    <property type="protein sequence ID" value="CNU14933.1"/>
    <property type="molecule type" value="Genomic_DNA"/>
</dbReference>
<evidence type="ECO:0000313" key="4">
    <source>
        <dbReference type="EMBL" id="CNU14933.1"/>
    </source>
</evidence>
<keyword evidence="1" id="KW-0812">Transmembrane</keyword>
<keyword evidence="1" id="KW-0472">Membrane</keyword>
<dbReference type="Proteomes" id="UP000039541">
    <property type="component" value="Unassembled WGS sequence"/>
</dbReference>
<sequence length="77" mass="8287">MALPFFSVTVIEFSLPLKITRVRSGTIALCDTSGAASNTEAISAWRLKWLVLFITGSLYSISLRFTAWLSASGMGGV</sequence>
<evidence type="ECO:0000313" key="3">
    <source>
        <dbReference type="EMBL" id="CNU03440.1"/>
    </source>
</evidence>
<dbReference type="EMBL" id="CQPD01000007">
    <property type="protein sequence ID" value="CNT80286.1"/>
    <property type="molecule type" value="Genomic_DNA"/>
</dbReference>
<evidence type="ECO:0000313" key="2">
    <source>
        <dbReference type="EMBL" id="CNT80286.1"/>
    </source>
</evidence>
<dbReference type="Proteomes" id="UP000041314">
    <property type="component" value="Unassembled WGS sequence"/>
</dbReference>
<feature type="transmembrane region" description="Helical" evidence="1">
    <location>
        <begin position="49"/>
        <end position="71"/>
    </location>
</feature>
<dbReference type="EMBL" id="CQPA01000009">
    <property type="protein sequence ID" value="CNU03440.1"/>
    <property type="molecule type" value="Genomic_DNA"/>
</dbReference>
<organism evidence="2 7">
    <name type="scientific">Salmonella enterica subsp. enterica serovar Bovismorbificans</name>
    <dbReference type="NCBI Taxonomy" id="58097"/>
    <lineage>
        <taxon>Bacteria</taxon>
        <taxon>Pseudomonadati</taxon>
        <taxon>Pseudomonadota</taxon>
        <taxon>Gammaproteobacteria</taxon>
        <taxon>Enterobacterales</taxon>
        <taxon>Enterobacteriaceae</taxon>
        <taxon>Salmonella</taxon>
    </lineage>
</organism>
<proteinExistence type="predicted"/>
<dbReference type="Proteomes" id="UP000042394">
    <property type="component" value="Unassembled WGS sequence"/>
</dbReference>
<reference evidence="5 6" key="1">
    <citation type="submission" date="2015-03" db="EMBL/GenBank/DDBJ databases">
        <authorList>
            <consortium name="Pathogen Informatics"/>
        </authorList>
    </citation>
    <scope>NUCLEOTIDE SEQUENCE [LARGE SCALE GENOMIC DNA]</scope>
    <source>
        <strain evidence="4 5">3476</strain>
        <strain evidence="3 6">A1104</strain>
        <strain evidence="2 7">D4891</strain>
    </source>
</reference>
<dbReference type="AlphaFoldDB" id="A0A655BV10"/>
<keyword evidence="1" id="KW-1133">Transmembrane helix</keyword>
<evidence type="ECO:0000313" key="6">
    <source>
        <dbReference type="Proteomes" id="UP000041314"/>
    </source>
</evidence>
<evidence type="ECO:0000256" key="1">
    <source>
        <dbReference type="SAM" id="Phobius"/>
    </source>
</evidence>
<name>A0A655BV10_SALET</name>
<accession>A0A655BV10</accession>
<evidence type="ECO:0000313" key="5">
    <source>
        <dbReference type="Proteomes" id="UP000039541"/>
    </source>
</evidence>